<reference evidence="2" key="1">
    <citation type="submission" date="2020-11" db="EMBL/GenBank/DDBJ databases">
        <authorList>
            <consortium name="DOE Joint Genome Institute"/>
            <person name="Ahrendt S."/>
            <person name="Riley R."/>
            <person name="Andreopoulos W."/>
            <person name="Labutti K."/>
            <person name="Pangilinan J."/>
            <person name="Ruiz-Duenas F.J."/>
            <person name="Barrasa J.M."/>
            <person name="Sanchez-Garcia M."/>
            <person name="Camarero S."/>
            <person name="Miyauchi S."/>
            <person name="Serrano A."/>
            <person name="Linde D."/>
            <person name="Babiker R."/>
            <person name="Drula E."/>
            <person name="Ayuso-Fernandez I."/>
            <person name="Pacheco R."/>
            <person name="Padilla G."/>
            <person name="Ferreira P."/>
            <person name="Barriuso J."/>
            <person name="Kellner H."/>
            <person name="Castanera R."/>
            <person name="Alfaro M."/>
            <person name="Ramirez L."/>
            <person name="Pisabarro A.G."/>
            <person name="Kuo A."/>
            <person name="Tritt A."/>
            <person name="Lipzen A."/>
            <person name="He G."/>
            <person name="Yan M."/>
            <person name="Ng V."/>
            <person name="Cullen D."/>
            <person name="Martin F."/>
            <person name="Rosso M.-N."/>
            <person name="Henrissat B."/>
            <person name="Hibbett D."/>
            <person name="Martinez A.T."/>
            <person name="Grigoriev I.V."/>
        </authorList>
    </citation>
    <scope>NUCLEOTIDE SEQUENCE</scope>
    <source>
        <strain evidence="2">MF-IS2</strain>
    </source>
</reference>
<proteinExistence type="predicted"/>
<name>A0A9P5XDL2_9AGAR</name>
<evidence type="ECO:0000256" key="1">
    <source>
        <dbReference type="SAM" id="Phobius"/>
    </source>
</evidence>
<dbReference type="EMBL" id="MU151192">
    <property type="protein sequence ID" value="KAF9447605.1"/>
    <property type="molecule type" value="Genomic_DNA"/>
</dbReference>
<evidence type="ECO:0000313" key="3">
    <source>
        <dbReference type="Proteomes" id="UP000807342"/>
    </source>
</evidence>
<organism evidence="2 3">
    <name type="scientific">Macrolepiota fuliginosa MF-IS2</name>
    <dbReference type="NCBI Taxonomy" id="1400762"/>
    <lineage>
        <taxon>Eukaryota</taxon>
        <taxon>Fungi</taxon>
        <taxon>Dikarya</taxon>
        <taxon>Basidiomycota</taxon>
        <taxon>Agaricomycotina</taxon>
        <taxon>Agaricomycetes</taxon>
        <taxon>Agaricomycetidae</taxon>
        <taxon>Agaricales</taxon>
        <taxon>Agaricineae</taxon>
        <taxon>Agaricaceae</taxon>
        <taxon>Macrolepiota</taxon>
    </lineage>
</organism>
<dbReference type="AlphaFoldDB" id="A0A9P5XDL2"/>
<keyword evidence="1" id="KW-0472">Membrane</keyword>
<protein>
    <submittedName>
        <fullName evidence="2">Uncharacterized protein</fullName>
    </submittedName>
</protein>
<gene>
    <name evidence="2" type="ORF">P691DRAFT_105008</name>
</gene>
<sequence>MNSGFGNDKLSIEADEGDSWMYNKDPGAFFPLNISMGTAISGGLTLPFLALQGSLKFAFFLTSAQPLKIYASANIFLQDGHYDKTKYFW</sequence>
<feature type="transmembrane region" description="Helical" evidence="1">
    <location>
        <begin position="28"/>
        <end position="51"/>
    </location>
</feature>
<comment type="caution">
    <text evidence="2">The sequence shown here is derived from an EMBL/GenBank/DDBJ whole genome shotgun (WGS) entry which is preliminary data.</text>
</comment>
<evidence type="ECO:0000313" key="2">
    <source>
        <dbReference type="EMBL" id="KAF9447605.1"/>
    </source>
</evidence>
<keyword evidence="1" id="KW-0812">Transmembrane</keyword>
<accession>A0A9P5XDL2</accession>
<dbReference type="Proteomes" id="UP000807342">
    <property type="component" value="Unassembled WGS sequence"/>
</dbReference>
<keyword evidence="1" id="KW-1133">Transmembrane helix</keyword>
<keyword evidence="3" id="KW-1185">Reference proteome</keyword>